<organism evidence="2 3">
    <name type="scientific">Klebsiella pneumoniae</name>
    <dbReference type="NCBI Taxonomy" id="573"/>
    <lineage>
        <taxon>Bacteria</taxon>
        <taxon>Pseudomonadati</taxon>
        <taxon>Pseudomonadota</taxon>
        <taxon>Gammaproteobacteria</taxon>
        <taxon>Enterobacterales</taxon>
        <taxon>Enterobacteriaceae</taxon>
        <taxon>Klebsiella/Raoultella group</taxon>
        <taxon>Klebsiella</taxon>
        <taxon>Klebsiella pneumoniae complex</taxon>
    </lineage>
</organism>
<protein>
    <submittedName>
        <fullName evidence="2">Peptide transport system ATP-binding protein sapF</fullName>
    </submittedName>
</protein>
<dbReference type="InterPro" id="IPR027417">
    <property type="entry name" value="P-loop_NTPase"/>
</dbReference>
<evidence type="ECO:0000313" key="2">
    <source>
        <dbReference type="EMBL" id="SQC71532.1"/>
    </source>
</evidence>
<dbReference type="GO" id="GO:0005524">
    <property type="term" value="F:ATP binding"/>
    <property type="evidence" value="ECO:0007669"/>
    <property type="project" value="UniProtKB-KW"/>
</dbReference>
<dbReference type="Proteomes" id="UP000251123">
    <property type="component" value="Unassembled WGS sequence"/>
</dbReference>
<evidence type="ECO:0000256" key="1">
    <source>
        <dbReference type="SAM" id="MobiDB-lite"/>
    </source>
</evidence>
<feature type="region of interest" description="Disordered" evidence="1">
    <location>
        <begin position="50"/>
        <end position="74"/>
    </location>
</feature>
<name>A0A2X3GTH3_KLEPN</name>
<gene>
    <name evidence="2" type="ORF">NCTC9601_06697</name>
</gene>
<accession>A0A2X3GTH3</accession>
<dbReference type="Gene3D" id="3.40.50.300">
    <property type="entry name" value="P-loop containing nucleotide triphosphate hydrolases"/>
    <property type="match status" value="1"/>
</dbReference>
<dbReference type="AlphaFoldDB" id="A0A2X3GTH3"/>
<reference evidence="2 3" key="1">
    <citation type="submission" date="2018-06" db="EMBL/GenBank/DDBJ databases">
        <authorList>
            <consortium name="Pathogen Informatics"/>
            <person name="Doyle S."/>
        </authorList>
    </citation>
    <scope>NUCLEOTIDE SEQUENCE [LARGE SCALE GENOMIC DNA]</scope>
    <source>
        <strain evidence="2 3">NCTC9601</strain>
    </source>
</reference>
<dbReference type="SUPFAM" id="SSF52540">
    <property type="entry name" value="P-loop containing nucleoside triphosphate hydrolases"/>
    <property type="match status" value="1"/>
</dbReference>
<keyword evidence="2" id="KW-0067">ATP-binding</keyword>
<dbReference type="EMBL" id="UASN01000024">
    <property type="protein sequence ID" value="SQC71532.1"/>
    <property type="molecule type" value="Genomic_DNA"/>
</dbReference>
<sequence length="74" mass="8498">MKWSKTLLEVRQLSKTFRYRTGWFHRQTVEAVKPLSFTLRERQTLAIIGENGSGEIDPREDAGGHGGAHQRRTC</sequence>
<evidence type="ECO:0000313" key="3">
    <source>
        <dbReference type="Proteomes" id="UP000251123"/>
    </source>
</evidence>
<proteinExistence type="predicted"/>
<keyword evidence="2" id="KW-0547">Nucleotide-binding</keyword>